<keyword evidence="3" id="KW-1185">Reference proteome</keyword>
<proteinExistence type="predicted"/>
<evidence type="ECO:0000313" key="3">
    <source>
        <dbReference type="Proteomes" id="UP001589775"/>
    </source>
</evidence>
<reference evidence="2 3" key="1">
    <citation type="submission" date="2024-09" db="EMBL/GenBank/DDBJ databases">
        <authorList>
            <person name="Sun Q."/>
            <person name="Mori K."/>
        </authorList>
    </citation>
    <scope>NUCLEOTIDE SEQUENCE [LARGE SCALE GENOMIC DNA]</scope>
    <source>
        <strain evidence="2 3">KCTC 23279</strain>
    </source>
</reference>
<dbReference type="Proteomes" id="UP001589775">
    <property type="component" value="Unassembled WGS sequence"/>
</dbReference>
<gene>
    <name evidence="2" type="ORF">ACFFJ6_24040</name>
</gene>
<dbReference type="EMBL" id="JBHLWM010000012">
    <property type="protein sequence ID" value="MFC0243575.1"/>
    <property type="molecule type" value="Genomic_DNA"/>
</dbReference>
<protein>
    <submittedName>
        <fullName evidence="2">Ribbon-helix-helix protein, CopG family</fullName>
    </submittedName>
</protein>
<feature type="domain" description="Ribbon-helix-helix protein CopG" evidence="1">
    <location>
        <begin position="21"/>
        <end position="52"/>
    </location>
</feature>
<evidence type="ECO:0000259" key="1">
    <source>
        <dbReference type="Pfam" id="PF01402"/>
    </source>
</evidence>
<organism evidence="2 3">
    <name type="scientific">Rhodopseudomonas telluris</name>
    <dbReference type="NCBI Taxonomy" id="644215"/>
    <lineage>
        <taxon>Bacteria</taxon>
        <taxon>Pseudomonadati</taxon>
        <taxon>Pseudomonadota</taxon>
        <taxon>Alphaproteobacteria</taxon>
        <taxon>Hyphomicrobiales</taxon>
        <taxon>Nitrobacteraceae</taxon>
        <taxon>Rhodopseudomonas</taxon>
    </lineage>
</organism>
<comment type="caution">
    <text evidence="2">The sequence shown here is derived from an EMBL/GenBank/DDBJ whole genome shotgun (WGS) entry which is preliminary data.</text>
</comment>
<dbReference type="Pfam" id="PF01402">
    <property type="entry name" value="RHH_1"/>
    <property type="match status" value="1"/>
</dbReference>
<dbReference type="Gene3D" id="1.10.1220.10">
    <property type="entry name" value="Met repressor-like"/>
    <property type="match status" value="1"/>
</dbReference>
<accession>A0ABV6EZE1</accession>
<sequence length="57" mass="6612">MARFFYDADSTRPYVGLNVARQMLAQIDEARLQLRLSRAEFVRQAIAAYLARPPARR</sequence>
<evidence type="ECO:0000313" key="2">
    <source>
        <dbReference type="EMBL" id="MFC0243575.1"/>
    </source>
</evidence>
<dbReference type="RefSeq" id="WP_378392696.1">
    <property type="nucleotide sequence ID" value="NZ_JBHLWM010000012.1"/>
</dbReference>
<dbReference type="InterPro" id="IPR013321">
    <property type="entry name" value="Arc_rbn_hlx_hlx"/>
</dbReference>
<name>A0ABV6EZE1_9BRAD</name>
<dbReference type="InterPro" id="IPR002145">
    <property type="entry name" value="CopG"/>
</dbReference>